<dbReference type="EMBL" id="WBKB01000013">
    <property type="protein sequence ID" value="KAB1640692.1"/>
    <property type="molecule type" value="Genomic_DNA"/>
</dbReference>
<protein>
    <submittedName>
        <fullName evidence="3">Uncharacterized protein</fullName>
    </submittedName>
</protein>
<name>A0A7J5B9R5_9MICO</name>
<organism evidence="3 4">
    <name type="scientific">Gulosibacter chungangensis</name>
    <dbReference type="NCBI Taxonomy" id="979746"/>
    <lineage>
        <taxon>Bacteria</taxon>
        <taxon>Bacillati</taxon>
        <taxon>Actinomycetota</taxon>
        <taxon>Actinomycetes</taxon>
        <taxon>Micrococcales</taxon>
        <taxon>Microbacteriaceae</taxon>
        <taxon>Gulosibacter</taxon>
    </lineage>
</organism>
<dbReference type="Proteomes" id="UP000433493">
    <property type="component" value="Unassembled WGS sequence"/>
</dbReference>
<evidence type="ECO:0000313" key="4">
    <source>
        <dbReference type="Proteomes" id="UP000433493"/>
    </source>
</evidence>
<evidence type="ECO:0000256" key="2">
    <source>
        <dbReference type="SAM" id="Phobius"/>
    </source>
</evidence>
<evidence type="ECO:0000313" key="3">
    <source>
        <dbReference type="EMBL" id="KAB1640692.1"/>
    </source>
</evidence>
<gene>
    <name evidence="3" type="ORF">F8O05_14330</name>
</gene>
<sequence length="122" mass="12694">MIAREKIPESAAGKKIRNGSGLFLIAIFLATFGSTMSSFSRTSQPYAPGISAILLAGSILLGVGAILFIIGCFYLLAGIATYFDQRLLIDAKLLEASGITNPGSGRSLPMNAKDPGPDADTV</sequence>
<feature type="transmembrane region" description="Helical" evidence="2">
    <location>
        <begin position="21"/>
        <end position="40"/>
    </location>
</feature>
<evidence type="ECO:0000256" key="1">
    <source>
        <dbReference type="SAM" id="MobiDB-lite"/>
    </source>
</evidence>
<keyword evidence="4" id="KW-1185">Reference proteome</keyword>
<keyword evidence="2" id="KW-0472">Membrane</keyword>
<comment type="caution">
    <text evidence="3">The sequence shown here is derived from an EMBL/GenBank/DDBJ whole genome shotgun (WGS) entry which is preliminary data.</text>
</comment>
<feature type="region of interest" description="Disordered" evidence="1">
    <location>
        <begin position="99"/>
        <end position="122"/>
    </location>
</feature>
<keyword evidence="2" id="KW-1133">Transmembrane helix</keyword>
<dbReference type="AlphaFoldDB" id="A0A7J5B9R5"/>
<keyword evidence="2" id="KW-0812">Transmembrane</keyword>
<proteinExistence type="predicted"/>
<reference evidence="3 4" key="1">
    <citation type="submission" date="2019-09" db="EMBL/GenBank/DDBJ databases">
        <title>Phylogeny of genus Pseudoclavibacter and closely related genus.</title>
        <authorList>
            <person name="Li Y."/>
        </authorList>
    </citation>
    <scope>NUCLEOTIDE SEQUENCE [LARGE SCALE GENOMIC DNA]</scope>
    <source>
        <strain evidence="3 4">KCTC 13959</strain>
    </source>
</reference>
<accession>A0A7J5B9R5</accession>
<feature type="transmembrane region" description="Helical" evidence="2">
    <location>
        <begin position="52"/>
        <end position="77"/>
    </location>
</feature>
<dbReference type="RefSeq" id="WP_158053434.1">
    <property type="nucleotide sequence ID" value="NZ_WBKB01000013.1"/>
</dbReference>